<dbReference type="AlphaFoldDB" id="A0A151Z3R7"/>
<sequence>MEFHINENYLEYLEENEEQRESLKETVGGICAGGDADAGCDQFNIQELIEDKDWIFISKIENINKNWNIIEEFSFCDNYELLIDKIVNSFKHAISYFNDLQKQQLSHDSKQKEIVLNLKSIISNLNVLLQCCTNREKENEQIILNLNNIETEYMLYLDSIKSTIQTLFTNIQNRIKINSFANNRLIFKNIKSIELKKELTKDDEYNVESPLKKGKFPGSGELFYRNDKMSNEIQESINRANQKEKERVEKNKKINKIFGNQRSTGKDILGHTGKIESVEGEVDSEEEEIDVQYKIQQNEVTYKHRFYDDNDRDNDGDDDDDNDYNDDKTKEVTIEPFNLKSLREEGHFDKDGNFIHRDVDKEQDAWLQEYDNVWTSKLPKLSREQQQAQDEEDDQNADDNDNSDEDLWQKEERLAKEKKKKGLTRAEKSNRIELLLKVYRILNDRESVTGAIKRLAPPKTTVKKKVQKNQSKIEKQDQESQMTQDTNPEKLELFNTLAGSVDKLLSDGFMNIYSETKETMKKLLDKEGYKPTDTESESSSTGSVSTGNEQSSSETLWEYKIGSDDAVYGPFQNSALKQWKDAGYFQSQQVYCRKYQCPNPEDEFNEFTLIDLINF</sequence>
<evidence type="ECO:0000259" key="3">
    <source>
        <dbReference type="PROSITE" id="PS50829"/>
    </source>
</evidence>
<dbReference type="OrthoDB" id="331341at2759"/>
<dbReference type="GO" id="GO:0005682">
    <property type="term" value="C:U5 snRNP"/>
    <property type="evidence" value="ECO:0007669"/>
    <property type="project" value="InterPro"/>
</dbReference>
<dbReference type="Pfam" id="PF02213">
    <property type="entry name" value="GYF"/>
    <property type="match status" value="1"/>
</dbReference>
<dbReference type="InterPro" id="IPR039905">
    <property type="entry name" value="CD2BP2/Lin1"/>
</dbReference>
<feature type="region of interest" description="Disordered" evidence="2">
    <location>
        <begin position="459"/>
        <end position="485"/>
    </location>
</feature>
<feature type="coiled-coil region" evidence="1">
    <location>
        <begin position="226"/>
        <end position="253"/>
    </location>
</feature>
<feature type="region of interest" description="Disordered" evidence="2">
    <location>
        <begin position="302"/>
        <end position="332"/>
    </location>
</feature>
<feature type="domain" description="GYF" evidence="3">
    <location>
        <begin position="554"/>
        <end position="608"/>
    </location>
</feature>
<feature type="compositionally biased region" description="Acidic residues" evidence="2">
    <location>
        <begin position="389"/>
        <end position="406"/>
    </location>
</feature>
<protein>
    <recommendedName>
        <fullName evidence="3">GYF domain-containing protein</fullName>
    </recommendedName>
</protein>
<dbReference type="InterPro" id="IPR003169">
    <property type="entry name" value="GYF"/>
</dbReference>
<evidence type="ECO:0000256" key="1">
    <source>
        <dbReference type="SAM" id="Coils"/>
    </source>
</evidence>
<dbReference type="PROSITE" id="PS50829">
    <property type="entry name" value="GYF"/>
    <property type="match status" value="1"/>
</dbReference>
<proteinExistence type="predicted"/>
<dbReference type="InterPro" id="IPR035445">
    <property type="entry name" value="GYF-like_dom_sf"/>
</dbReference>
<dbReference type="InParanoid" id="A0A151Z3R7"/>
<organism evidence="4 5">
    <name type="scientific">Tieghemostelium lacteum</name>
    <name type="common">Slime mold</name>
    <name type="synonym">Dictyostelium lacteum</name>
    <dbReference type="NCBI Taxonomy" id="361077"/>
    <lineage>
        <taxon>Eukaryota</taxon>
        <taxon>Amoebozoa</taxon>
        <taxon>Evosea</taxon>
        <taxon>Eumycetozoa</taxon>
        <taxon>Dictyostelia</taxon>
        <taxon>Dictyosteliales</taxon>
        <taxon>Raperosteliaceae</taxon>
        <taxon>Tieghemostelium</taxon>
    </lineage>
</organism>
<evidence type="ECO:0000313" key="5">
    <source>
        <dbReference type="Proteomes" id="UP000076078"/>
    </source>
</evidence>
<evidence type="ECO:0000313" key="4">
    <source>
        <dbReference type="EMBL" id="KYQ88444.1"/>
    </source>
</evidence>
<comment type="caution">
    <text evidence="4">The sequence shown here is derived from an EMBL/GenBank/DDBJ whole genome shotgun (WGS) entry which is preliminary data.</text>
</comment>
<dbReference type="SUPFAM" id="SSF55277">
    <property type="entry name" value="GYF domain"/>
    <property type="match status" value="1"/>
</dbReference>
<dbReference type="EMBL" id="LODT01000051">
    <property type="protein sequence ID" value="KYQ88444.1"/>
    <property type="molecule type" value="Genomic_DNA"/>
</dbReference>
<accession>A0A151Z3R7</accession>
<dbReference type="Gene3D" id="3.30.1490.40">
    <property type="match status" value="1"/>
</dbReference>
<feature type="compositionally biased region" description="Low complexity" evidence="2">
    <location>
        <begin position="537"/>
        <end position="547"/>
    </location>
</feature>
<dbReference type="PANTHER" id="PTHR13138:SF3">
    <property type="entry name" value="CD2 ANTIGEN CYTOPLASMIC TAIL-BINDING PROTEIN 2"/>
    <property type="match status" value="1"/>
</dbReference>
<dbReference type="SMART" id="SM00444">
    <property type="entry name" value="GYF"/>
    <property type="match status" value="1"/>
</dbReference>
<evidence type="ECO:0000256" key="2">
    <source>
        <dbReference type="SAM" id="MobiDB-lite"/>
    </source>
</evidence>
<feature type="region of interest" description="Disordered" evidence="2">
    <location>
        <begin position="528"/>
        <end position="554"/>
    </location>
</feature>
<name>A0A151Z3R7_TIELA</name>
<reference evidence="4 5" key="1">
    <citation type="submission" date="2015-12" db="EMBL/GenBank/DDBJ databases">
        <title>Dictyostelia acquired genes for synthesis and detection of signals that induce cell-type specialization by lateral gene transfer from prokaryotes.</title>
        <authorList>
            <person name="Gloeckner G."/>
            <person name="Schaap P."/>
        </authorList>
    </citation>
    <scope>NUCLEOTIDE SEQUENCE [LARGE SCALE GENOMIC DNA]</scope>
    <source>
        <strain evidence="4 5">TK</strain>
    </source>
</reference>
<dbReference type="Proteomes" id="UP000076078">
    <property type="component" value="Unassembled WGS sequence"/>
</dbReference>
<dbReference type="PANTHER" id="PTHR13138">
    <property type="entry name" value="PROTEIN LIN1"/>
    <property type="match status" value="1"/>
</dbReference>
<feature type="region of interest" description="Disordered" evidence="2">
    <location>
        <begin position="380"/>
        <end position="406"/>
    </location>
</feature>
<keyword evidence="1" id="KW-0175">Coiled coil</keyword>
<keyword evidence="5" id="KW-1185">Reference proteome</keyword>
<dbReference type="OMA" id="EFHINEN"/>
<gene>
    <name evidence="4" type="ORF">DLAC_11149</name>
</gene>
<dbReference type="STRING" id="361077.A0A151Z3R7"/>
<feature type="compositionally biased region" description="Acidic residues" evidence="2">
    <location>
        <begin position="310"/>
        <end position="324"/>
    </location>
</feature>